<proteinExistence type="inferred from homology"/>
<reference evidence="13" key="1">
    <citation type="submission" date="2023-06" db="EMBL/GenBank/DDBJ databases">
        <title>Draft Genome Sequences of Representative Paenibacillus Polymyxa, Bacillus cereus, Fictibacillus sp., and Brevibacillus agri Strains Isolated from Amazonian Dark Earth.</title>
        <authorList>
            <person name="Pellegrinetti T.A."/>
            <person name="Cunha I.C.M."/>
            <person name="Chaves M.G."/>
            <person name="Freitas A.S."/>
            <person name="Silva A.V.R."/>
            <person name="Tsai S.M."/>
            <person name="Mendes L.W."/>
        </authorList>
    </citation>
    <scope>NUCLEOTIDE SEQUENCE</scope>
    <source>
        <strain evidence="13">CENA-BCM004</strain>
    </source>
</reference>
<evidence type="ECO:0000256" key="11">
    <source>
        <dbReference type="RuleBase" id="RU363032"/>
    </source>
</evidence>
<evidence type="ECO:0000259" key="12">
    <source>
        <dbReference type="PROSITE" id="PS50928"/>
    </source>
</evidence>
<dbReference type="RefSeq" id="WP_290400791.1">
    <property type="nucleotide sequence ID" value="NZ_JAUHLN010000003.1"/>
</dbReference>
<evidence type="ECO:0000256" key="9">
    <source>
        <dbReference type="ARBA" id="ARBA00022989"/>
    </source>
</evidence>
<dbReference type="InterPro" id="IPR001320">
    <property type="entry name" value="Iontro_rcpt_C"/>
</dbReference>
<protein>
    <submittedName>
        <fullName evidence="13">ABC transporter substrate-binding protein/permease</fullName>
    </submittedName>
</protein>
<evidence type="ECO:0000256" key="8">
    <source>
        <dbReference type="ARBA" id="ARBA00022970"/>
    </source>
</evidence>
<dbReference type="PROSITE" id="PS01039">
    <property type="entry name" value="SBP_BACTERIAL_3"/>
    <property type="match status" value="1"/>
</dbReference>
<dbReference type="InterPro" id="IPR035906">
    <property type="entry name" value="MetI-like_sf"/>
</dbReference>
<keyword evidence="14" id="KW-1185">Reference proteome</keyword>
<sequence>MQKRTYVLLSLAFLLVFSAVGAVLHMGGHQAMAKEKHKKTLVMGTSADYAPYEYIDTTKGNKIIGFDVDVAKHIADKLGYNLVIKDMDFNGLVPALDSKRVDFVMAGMTPNAERKKKVDFSSTYYQAKQLVVTDDPKIKTIEDLKGKTIGVQLGSIQEKEAKKIADKVDKVHIEKRNKVPDLVQEIMSKRFDGAVIEDGVAIEYLNKNSDLRAFEIPDSATAGSAVALQKGSGLTADFNQQIAMMKKNGELDKIADKWFEPKSKKKAEKKSIVDFSTIMPSVPYILKGILTTLKFVVVSILLGFVLGTVLSLFKISKVRVLRWGADAYTSIFRGTPLILQLLIIYNATPQLTGYKIEPFLAGVLTFGLNSAAYVSEIIRAGINGVDKGQREASMALGVSYGSMMRQIILPQALKNILPALMNEFITLTKESAIIAVIGTTDIMRRAQIVGADTYRYFEPLITAGIIYYVMVMALTVLGRMLERRMSRGD</sequence>
<feature type="transmembrane region" description="Helical" evidence="11">
    <location>
        <begin position="460"/>
        <end position="481"/>
    </location>
</feature>
<keyword evidence="5" id="KW-1003">Cell membrane</keyword>
<accession>A0ABT8E9Y2</accession>
<dbReference type="SMART" id="SM00062">
    <property type="entry name" value="PBPb"/>
    <property type="match status" value="1"/>
</dbReference>
<dbReference type="PROSITE" id="PS50928">
    <property type="entry name" value="ABC_TM1"/>
    <property type="match status" value="1"/>
</dbReference>
<evidence type="ECO:0000256" key="10">
    <source>
        <dbReference type="ARBA" id="ARBA00023136"/>
    </source>
</evidence>
<dbReference type="Gene3D" id="1.10.3720.10">
    <property type="entry name" value="MetI-like"/>
    <property type="match status" value="1"/>
</dbReference>
<dbReference type="CDD" id="cd06261">
    <property type="entry name" value="TM_PBP2"/>
    <property type="match status" value="1"/>
</dbReference>
<evidence type="ECO:0000256" key="7">
    <source>
        <dbReference type="ARBA" id="ARBA00022729"/>
    </source>
</evidence>
<gene>
    <name evidence="13" type="ORF">QYF49_16970</name>
</gene>
<dbReference type="PANTHER" id="PTHR30614:SF20">
    <property type="entry name" value="GLUTAMINE TRANSPORT SYSTEM PERMEASE PROTEIN GLNP"/>
    <property type="match status" value="1"/>
</dbReference>
<dbReference type="Gene3D" id="3.40.190.10">
    <property type="entry name" value="Periplasmic binding protein-like II"/>
    <property type="match status" value="2"/>
</dbReference>
<comment type="subcellular location">
    <subcellularLocation>
        <location evidence="1 11">Cell membrane</location>
        <topology evidence="1 11">Multi-pass membrane protein</topology>
    </subcellularLocation>
</comment>
<dbReference type="Pfam" id="PF00497">
    <property type="entry name" value="SBP_bac_3"/>
    <property type="match status" value="1"/>
</dbReference>
<dbReference type="Proteomes" id="UP001168694">
    <property type="component" value="Unassembled WGS sequence"/>
</dbReference>
<keyword evidence="9 11" id="KW-1133">Transmembrane helix</keyword>
<keyword evidence="7" id="KW-0732">Signal</keyword>
<dbReference type="PANTHER" id="PTHR30614">
    <property type="entry name" value="MEMBRANE COMPONENT OF AMINO ACID ABC TRANSPORTER"/>
    <property type="match status" value="1"/>
</dbReference>
<evidence type="ECO:0000256" key="6">
    <source>
        <dbReference type="ARBA" id="ARBA00022692"/>
    </source>
</evidence>
<comment type="caution">
    <text evidence="13">The sequence shown here is derived from an EMBL/GenBank/DDBJ whole genome shotgun (WGS) entry which is preliminary data.</text>
</comment>
<evidence type="ECO:0000256" key="5">
    <source>
        <dbReference type="ARBA" id="ARBA00022475"/>
    </source>
</evidence>
<dbReference type="InterPro" id="IPR043429">
    <property type="entry name" value="ArtM/GltK/GlnP/TcyL/YhdX-like"/>
</dbReference>
<comment type="similarity">
    <text evidence="2">Belongs to the binding-protein-dependent transport system permease family. HisMQ subfamily.</text>
</comment>
<evidence type="ECO:0000256" key="2">
    <source>
        <dbReference type="ARBA" id="ARBA00010072"/>
    </source>
</evidence>
<evidence type="ECO:0000313" key="13">
    <source>
        <dbReference type="EMBL" id="MDN4074677.1"/>
    </source>
</evidence>
<dbReference type="NCBIfam" id="TIGR01726">
    <property type="entry name" value="HEQRo_perm_3TM"/>
    <property type="match status" value="1"/>
</dbReference>
<dbReference type="Pfam" id="PF00528">
    <property type="entry name" value="BPD_transp_1"/>
    <property type="match status" value="1"/>
</dbReference>
<dbReference type="InterPro" id="IPR001638">
    <property type="entry name" value="Solute-binding_3/MltF_N"/>
</dbReference>
<evidence type="ECO:0000313" key="14">
    <source>
        <dbReference type="Proteomes" id="UP001168694"/>
    </source>
</evidence>
<comment type="similarity">
    <text evidence="3">Belongs to the bacterial solute-binding protein 3 family.</text>
</comment>
<keyword evidence="10 11" id="KW-0472">Membrane</keyword>
<dbReference type="InterPro" id="IPR018313">
    <property type="entry name" value="SBP_3_CS"/>
</dbReference>
<dbReference type="SUPFAM" id="SSF53850">
    <property type="entry name" value="Periplasmic binding protein-like II"/>
    <property type="match status" value="1"/>
</dbReference>
<dbReference type="SMART" id="SM00079">
    <property type="entry name" value="PBPe"/>
    <property type="match status" value="1"/>
</dbReference>
<evidence type="ECO:0000256" key="3">
    <source>
        <dbReference type="ARBA" id="ARBA00010333"/>
    </source>
</evidence>
<evidence type="ECO:0000256" key="1">
    <source>
        <dbReference type="ARBA" id="ARBA00004651"/>
    </source>
</evidence>
<organism evidence="13 14">
    <name type="scientific">Fictibacillus terranigra</name>
    <dbReference type="NCBI Taxonomy" id="3058424"/>
    <lineage>
        <taxon>Bacteria</taxon>
        <taxon>Bacillati</taxon>
        <taxon>Bacillota</taxon>
        <taxon>Bacilli</taxon>
        <taxon>Bacillales</taxon>
        <taxon>Fictibacillaceae</taxon>
        <taxon>Fictibacillus</taxon>
    </lineage>
</organism>
<evidence type="ECO:0000256" key="4">
    <source>
        <dbReference type="ARBA" id="ARBA00022448"/>
    </source>
</evidence>
<name>A0ABT8E9Y2_9BACL</name>
<keyword evidence="4 11" id="KW-0813">Transport</keyword>
<dbReference type="InterPro" id="IPR000515">
    <property type="entry name" value="MetI-like"/>
</dbReference>
<dbReference type="SUPFAM" id="SSF161098">
    <property type="entry name" value="MetI-like"/>
    <property type="match status" value="1"/>
</dbReference>
<feature type="domain" description="ABC transmembrane type-1" evidence="12">
    <location>
        <begin position="289"/>
        <end position="478"/>
    </location>
</feature>
<dbReference type="InterPro" id="IPR010065">
    <property type="entry name" value="AA_ABC_transptr_permease_3TM"/>
</dbReference>
<dbReference type="EMBL" id="JAUHLN010000003">
    <property type="protein sequence ID" value="MDN4074677.1"/>
    <property type="molecule type" value="Genomic_DNA"/>
</dbReference>
<keyword evidence="6 11" id="KW-0812">Transmembrane</keyword>
<feature type="transmembrane region" description="Helical" evidence="11">
    <location>
        <begin position="295"/>
        <end position="315"/>
    </location>
</feature>
<keyword evidence="8" id="KW-0029">Amino-acid transport</keyword>